<feature type="short sequence motif" description="Q motif" evidence="13">
    <location>
        <begin position="239"/>
        <end position="266"/>
    </location>
</feature>
<evidence type="ECO:0000256" key="3">
    <source>
        <dbReference type="ARBA" id="ARBA00010379"/>
    </source>
</evidence>
<feature type="compositionally biased region" description="Acidic residues" evidence="14">
    <location>
        <begin position="510"/>
        <end position="520"/>
    </location>
</feature>
<keyword evidence="7" id="KW-0378">Hydrolase</keyword>
<dbReference type="InterPro" id="IPR050079">
    <property type="entry name" value="DEAD_box_RNA_helicase"/>
</dbReference>
<evidence type="ECO:0000259" key="15">
    <source>
        <dbReference type="PROSITE" id="PS51192"/>
    </source>
</evidence>
<dbReference type="EMBL" id="LN483273">
    <property type="protein sequence ID" value="CDZ97975.1"/>
    <property type="molecule type" value="Genomic_DNA"/>
</dbReference>
<dbReference type="CDD" id="cd18787">
    <property type="entry name" value="SF2_C_DEAD"/>
    <property type="match status" value="1"/>
</dbReference>
<dbReference type="SMART" id="SM00487">
    <property type="entry name" value="DEXDc"/>
    <property type="match status" value="1"/>
</dbReference>
<dbReference type="Pfam" id="PF08147">
    <property type="entry name" value="DBP10CT"/>
    <property type="match status" value="1"/>
</dbReference>
<feature type="compositionally biased region" description="Basic residues" evidence="14">
    <location>
        <begin position="525"/>
        <end position="539"/>
    </location>
</feature>
<feature type="region of interest" description="Disordered" evidence="14">
    <location>
        <begin position="869"/>
        <end position="888"/>
    </location>
</feature>
<dbReference type="GO" id="GO:0005730">
    <property type="term" value="C:nucleolus"/>
    <property type="evidence" value="ECO:0007669"/>
    <property type="project" value="UniProtKB-SubCell"/>
</dbReference>
<protein>
    <recommendedName>
        <fullName evidence="4">RNA helicase</fullName>
        <ecNumber evidence="4">3.6.4.13</ecNumber>
    </recommendedName>
</protein>
<feature type="domain" description="Helicase ATP-binding" evidence="15">
    <location>
        <begin position="271"/>
        <end position="464"/>
    </location>
</feature>
<evidence type="ECO:0000259" key="16">
    <source>
        <dbReference type="PROSITE" id="PS51194"/>
    </source>
</evidence>
<evidence type="ECO:0000256" key="8">
    <source>
        <dbReference type="ARBA" id="ARBA00022806"/>
    </source>
</evidence>
<evidence type="ECO:0000256" key="11">
    <source>
        <dbReference type="ARBA" id="ARBA00023242"/>
    </source>
</evidence>
<accession>A0A0F7SHW0</accession>
<dbReference type="GO" id="GO:0010467">
    <property type="term" value="P:gene expression"/>
    <property type="evidence" value="ECO:0007669"/>
    <property type="project" value="UniProtKB-ARBA"/>
</dbReference>
<evidence type="ECO:0000256" key="12">
    <source>
        <dbReference type="ARBA" id="ARBA00047984"/>
    </source>
</evidence>
<feature type="compositionally biased region" description="Polar residues" evidence="14">
    <location>
        <begin position="170"/>
        <end position="184"/>
    </location>
</feature>
<organism evidence="18">
    <name type="scientific">Phaffia rhodozyma</name>
    <name type="common">Yeast</name>
    <name type="synonym">Xanthophyllomyces dendrorhous</name>
    <dbReference type="NCBI Taxonomy" id="264483"/>
    <lineage>
        <taxon>Eukaryota</taxon>
        <taxon>Fungi</taxon>
        <taxon>Dikarya</taxon>
        <taxon>Basidiomycota</taxon>
        <taxon>Agaricomycotina</taxon>
        <taxon>Tremellomycetes</taxon>
        <taxon>Cystofilobasidiales</taxon>
        <taxon>Mrakiaceae</taxon>
        <taxon>Phaffia</taxon>
    </lineage>
</organism>
<dbReference type="GO" id="GO:0003723">
    <property type="term" value="F:RNA binding"/>
    <property type="evidence" value="ECO:0007669"/>
    <property type="project" value="UniProtKB-KW"/>
</dbReference>
<feature type="compositionally biased region" description="Basic and acidic residues" evidence="14">
    <location>
        <begin position="27"/>
        <end position="36"/>
    </location>
</feature>
<reference evidence="18" key="1">
    <citation type="submission" date="2014-08" db="EMBL/GenBank/DDBJ databases">
        <authorList>
            <person name="Sharma Rahul"/>
            <person name="Thines Marco"/>
        </authorList>
    </citation>
    <scope>NUCLEOTIDE SEQUENCE</scope>
</reference>
<dbReference type="SUPFAM" id="SSF52540">
    <property type="entry name" value="P-loop containing nucleoside triphosphate hydrolases"/>
    <property type="match status" value="1"/>
</dbReference>
<dbReference type="SMART" id="SM00490">
    <property type="entry name" value="HELICc"/>
    <property type="match status" value="1"/>
</dbReference>
<name>A0A0F7SHW0_PHARH</name>
<dbReference type="AlphaFoldDB" id="A0A0F7SHW0"/>
<evidence type="ECO:0000256" key="5">
    <source>
        <dbReference type="ARBA" id="ARBA00022517"/>
    </source>
</evidence>
<feature type="region of interest" description="Disordered" evidence="14">
    <location>
        <begin position="510"/>
        <end position="539"/>
    </location>
</feature>
<feature type="compositionally biased region" description="Acidic residues" evidence="14">
    <location>
        <begin position="190"/>
        <end position="201"/>
    </location>
</feature>
<dbReference type="PANTHER" id="PTHR47959">
    <property type="entry name" value="ATP-DEPENDENT RNA HELICASE RHLE-RELATED"/>
    <property type="match status" value="1"/>
</dbReference>
<dbReference type="InterPro" id="IPR014014">
    <property type="entry name" value="RNA_helicase_DEAD_Q_motif"/>
</dbReference>
<evidence type="ECO:0000256" key="6">
    <source>
        <dbReference type="ARBA" id="ARBA00022741"/>
    </source>
</evidence>
<comment type="catalytic activity">
    <reaction evidence="12">
        <text>ATP + H2O = ADP + phosphate + H(+)</text>
        <dbReference type="Rhea" id="RHEA:13065"/>
        <dbReference type="ChEBI" id="CHEBI:15377"/>
        <dbReference type="ChEBI" id="CHEBI:15378"/>
        <dbReference type="ChEBI" id="CHEBI:30616"/>
        <dbReference type="ChEBI" id="CHEBI:43474"/>
        <dbReference type="ChEBI" id="CHEBI:456216"/>
        <dbReference type="EC" id="3.6.4.13"/>
    </reaction>
</comment>
<dbReference type="GO" id="GO:0005829">
    <property type="term" value="C:cytosol"/>
    <property type="evidence" value="ECO:0007669"/>
    <property type="project" value="TreeGrafter"/>
</dbReference>
<evidence type="ECO:0000256" key="14">
    <source>
        <dbReference type="SAM" id="MobiDB-lite"/>
    </source>
</evidence>
<feature type="compositionally biased region" description="Basic residues" evidence="14">
    <location>
        <begin position="1"/>
        <end position="10"/>
    </location>
</feature>
<feature type="compositionally biased region" description="Basic residues" evidence="14">
    <location>
        <begin position="89"/>
        <end position="98"/>
    </location>
</feature>
<dbReference type="PROSITE" id="PS51192">
    <property type="entry name" value="HELICASE_ATP_BIND_1"/>
    <property type="match status" value="1"/>
</dbReference>
<feature type="compositionally biased region" description="Basic and acidic residues" evidence="14">
    <location>
        <begin position="51"/>
        <end position="68"/>
    </location>
</feature>
<dbReference type="Gene3D" id="3.40.50.300">
    <property type="entry name" value="P-loop containing nucleotide triphosphate hydrolases"/>
    <property type="match status" value="2"/>
</dbReference>
<dbReference type="PROSITE" id="PS00039">
    <property type="entry name" value="DEAD_ATP_HELICASE"/>
    <property type="match status" value="1"/>
</dbReference>
<dbReference type="InterPro" id="IPR027417">
    <property type="entry name" value="P-loop_NTPase"/>
</dbReference>
<comment type="subcellular location">
    <subcellularLocation>
        <location evidence="2">Nucleus</location>
    </subcellularLocation>
</comment>
<dbReference type="InterPro" id="IPR012541">
    <property type="entry name" value="DBP10_C"/>
</dbReference>
<dbReference type="InterPro" id="IPR001650">
    <property type="entry name" value="Helicase_C-like"/>
</dbReference>
<dbReference type="Pfam" id="PF00271">
    <property type="entry name" value="Helicase_C"/>
    <property type="match status" value="1"/>
</dbReference>
<dbReference type="EC" id="3.6.4.13" evidence="4"/>
<feature type="compositionally biased region" description="Basic and acidic residues" evidence="14">
    <location>
        <begin position="1113"/>
        <end position="1130"/>
    </location>
</feature>
<dbReference type="InterPro" id="IPR000629">
    <property type="entry name" value="RNA-helicase_DEAD-box_CS"/>
</dbReference>
<evidence type="ECO:0000256" key="2">
    <source>
        <dbReference type="ARBA" id="ARBA00004123"/>
    </source>
</evidence>
<comment type="similarity">
    <text evidence="3">Belongs to the DEAD box helicase family. DDX54/DBP10 subfamily.</text>
</comment>
<sequence>MPPANKRKRPTLPSIKPSRAARSQEASSKKAKPDHDDFSEDPYSKKKKFEKRSDWKAKKAQAAEEKAGRGKPGAKNGKGPAEKPTIHDPRKKNRGAKKSKTEEESEDSGYEEVGGAGSDGSEDYAFSGGEGNGGGYSDSSDEDEVDITAALSGTMPSASTKRTTRPALPSQESRYSGRKSSSAPKGNEPEVGDGSDGDDDFIAEMMGKRNIEDGKAVVKETVGKKGDNGKNAKEASGGGSFQAMGLLPPLLKMILKKYKTPTPIQRLSIPSALAAPPRDIVAMSRTGSGKTLAYITPLIQRLQGRHSSSFGAKAIVLCPSRELAVQILKVGKEMARGFKNGGRGGDAGDDDDDDRRSSEIRWGLVVGGEGLDEQFEMIASNPDVIIATPGRLLHLVVEMNLDLRSVEYIVFDEADRLFEMGFELQLQEILHRLPTTRQTLLFSATLPKNLVEFAKAGLQNPKLIRLDAESKISDDLQMNFFSVKPSEKEAALLSLLRNVIGVPLRDLDEEVSETEDEGDEERSRHGGKRDFKKNKKGGKFNKEKIPKLMAPHQTLVFAATKHHVDYLSTMLTAAGYAVSHIYGSLDQTARKQQMDRFRRGKTSILVVTDVAARGIDVPVLENVVNYDFPTGARVFVHRVGRTARAGRKGCAYSFVTNTELPFFLDLQLFLGKSLVNARAAMHPGYDRSSSMFLGTIPRDTLDADLENIATSLTQEASSLPILKEVVRKGQAMYERSNGKASQESYRRAKEMTKDPSWGLAGSTGEEAAIHPTFSESALANLVNSSSASAPGIMSSSGTSSTSTPIVPKQSAAEVAAARAALLASVNSFRPNETIFEIGHRGKNQAFKLMQDRRKTLSKVVRKTEIAKAEEDAEYGGAASDADSGADGEGLERAEVDMADEDDLESAFGTKKKKAKSEGYKDPEFYMSHYQSGAEHDTKGYSMRDGASFIEQAKGATMDLAGDDGIVSRVQRSSQITWDRKKKKFVKGDGVGSDNKKMVKTESGARLPATFRSGRFDEWKAKNKTSLPRIGEAEPETSSYGNRAFNQTGSDGRRFRHNKFTEAKPLDKTSTSYERKMRVIEGKKRAEAEGKEVKSGKGRGVGGRGGRGAAAVKSEIKSVHEIKKQRDALAKRKEKNARPSKKGGKGKGRGRG</sequence>
<keyword evidence="10" id="KW-0694">RNA-binding</keyword>
<dbReference type="GO" id="GO:0042254">
    <property type="term" value="P:ribosome biogenesis"/>
    <property type="evidence" value="ECO:0007669"/>
    <property type="project" value="UniProtKB-KW"/>
</dbReference>
<dbReference type="PROSITE" id="PS51194">
    <property type="entry name" value="HELICASE_CTER"/>
    <property type="match status" value="1"/>
</dbReference>
<feature type="region of interest" description="Disordered" evidence="14">
    <location>
        <begin position="1081"/>
        <end position="1151"/>
    </location>
</feature>
<dbReference type="GO" id="GO:0003724">
    <property type="term" value="F:RNA helicase activity"/>
    <property type="evidence" value="ECO:0007669"/>
    <property type="project" value="UniProtKB-EC"/>
</dbReference>
<keyword evidence="8 18" id="KW-0347">Helicase</keyword>
<feature type="compositionally biased region" description="Low complexity" evidence="14">
    <location>
        <begin position="874"/>
        <end position="884"/>
    </location>
</feature>
<feature type="domain" description="Helicase C-terminal" evidence="16">
    <location>
        <begin position="544"/>
        <end position="685"/>
    </location>
</feature>
<dbReference type="PANTHER" id="PTHR47959:SF8">
    <property type="entry name" value="RNA HELICASE"/>
    <property type="match status" value="1"/>
</dbReference>
<keyword evidence="11" id="KW-0539">Nucleus</keyword>
<comment type="function">
    <text evidence="1">ATP-binding RNA helicase involved in the biogenesis of 60S ribosomal subunits and is required for the normal formation of 25S and 5.8S rRNAs.</text>
</comment>
<proteinExistence type="inferred from homology"/>
<evidence type="ECO:0000256" key="7">
    <source>
        <dbReference type="ARBA" id="ARBA00022801"/>
    </source>
</evidence>
<dbReference type="Pfam" id="PF00270">
    <property type="entry name" value="DEAD"/>
    <property type="match status" value="1"/>
</dbReference>
<feature type="region of interest" description="Disordered" evidence="14">
    <location>
        <begin position="1"/>
        <end position="201"/>
    </location>
</feature>
<keyword evidence="5" id="KW-0690">Ribosome biogenesis</keyword>
<dbReference type="GO" id="GO:0016887">
    <property type="term" value="F:ATP hydrolysis activity"/>
    <property type="evidence" value="ECO:0007669"/>
    <property type="project" value="RHEA"/>
</dbReference>
<evidence type="ECO:0000256" key="4">
    <source>
        <dbReference type="ARBA" id="ARBA00012552"/>
    </source>
</evidence>
<feature type="compositionally biased region" description="Gly residues" evidence="14">
    <location>
        <begin position="1097"/>
        <end position="1107"/>
    </location>
</feature>
<dbReference type="GO" id="GO:0005524">
    <property type="term" value="F:ATP binding"/>
    <property type="evidence" value="ECO:0007669"/>
    <property type="project" value="UniProtKB-KW"/>
</dbReference>
<evidence type="ECO:0000313" key="18">
    <source>
        <dbReference type="EMBL" id="CDZ97975.1"/>
    </source>
</evidence>
<dbReference type="InterPro" id="IPR011545">
    <property type="entry name" value="DEAD/DEAH_box_helicase_dom"/>
</dbReference>
<feature type="compositionally biased region" description="Polar residues" evidence="14">
    <location>
        <begin position="1035"/>
        <end position="1049"/>
    </location>
</feature>
<evidence type="ECO:0000259" key="17">
    <source>
        <dbReference type="PROSITE" id="PS51195"/>
    </source>
</evidence>
<evidence type="ECO:0000256" key="1">
    <source>
        <dbReference type="ARBA" id="ARBA00003706"/>
    </source>
</evidence>
<keyword evidence="6" id="KW-0547">Nucleotide-binding</keyword>
<dbReference type="PROSITE" id="PS51195">
    <property type="entry name" value="Q_MOTIF"/>
    <property type="match status" value="1"/>
</dbReference>
<evidence type="ECO:0000256" key="10">
    <source>
        <dbReference type="ARBA" id="ARBA00022884"/>
    </source>
</evidence>
<feature type="domain" description="DEAD-box RNA helicase Q" evidence="17">
    <location>
        <begin position="239"/>
        <end position="266"/>
    </location>
</feature>
<evidence type="ECO:0000256" key="13">
    <source>
        <dbReference type="PROSITE-ProRule" id="PRU00552"/>
    </source>
</evidence>
<evidence type="ECO:0000256" key="9">
    <source>
        <dbReference type="ARBA" id="ARBA00022840"/>
    </source>
</evidence>
<dbReference type="InterPro" id="IPR014001">
    <property type="entry name" value="Helicase_ATP-bd"/>
</dbReference>
<dbReference type="SMART" id="SM01123">
    <property type="entry name" value="DBP10CT"/>
    <property type="match status" value="1"/>
</dbReference>
<feature type="compositionally biased region" description="Basic and acidic residues" evidence="14">
    <location>
        <begin position="1081"/>
        <end position="1094"/>
    </location>
</feature>
<feature type="compositionally biased region" description="Basic residues" evidence="14">
    <location>
        <begin position="1131"/>
        <end position="1151"/>
    </location>
</feature>
<keyword evidence="9" id="KW-0067">ATP-binding</keyword>
<feature type="region of interest" description="Disordered" evidence="14">
    <location>
        <begin position="1030"/>
        <end position="1053"/>
    </location>
</feature>